<keyword evidence="2" id="KW-1133">Transmembrane helix</keyword>
<keyword evidence="2" id="KW-0472">Membrane</keyword>
<dbReference type="EMBL" id="MFEN01000005">
    <property type="protein sequence ID" value="OGE84555.1"/>
    <property type="molecule type" value="Genomic_DNA"/>
</dbReference>
<dbReference type="Proteomes" id="UP000176339">
    <property type="component" value="Unassembled WGS sequence"/>
</dbReference>
<reference evidence="3 4" key="1">
    <citation type="journal article" date="2016" name="Nat. Commun.">
        <title>Thousands of microbial genomes shed light on interconnected biogeochemical processes in an aquifer system.</title>
        <authorList>
            <person name="Anantharaman K."/>
            <person name="Brown C.T."/>
            <person name="Hug L.A."/>
            <person name="Sharon I."/>
            <person name="Castelle C.J."/>
            <person name="Probst A.J."/>
            <person name="Thomas B.C."/>
            <person name="Singh A."/>
            <person name="Wilkins M.J."/>
            <person name="Karaoz U."/>
            <person name="Brodie E.L."/>
            <person name="Williams K.H."/>
            <person name="Hubbard S.S."/>
            <person name="Banfield J.F."/>
        </authorList>
    </citation>
    <scope>NUCLEOTIDE SEQUENCE [LARGE SCALE GENOMIC DNA]</scope>
</reference>
<dbReference type="AlphaFoldDB" id="A0A1F5P413"/>
<evidence type="ECO:0000256" key="2">
    <source>
        <dbReference type="SAM" id="Phobius"/>
    </source>
</evidence>
<evidence type="ECO:0000313" key="4">
    <source>
        <dbReference type="Proteomes" id="UP000176339"/>
    </source>
</evidence>
<comment type="caution">
    <text evidence="3">The sequence shown here is derived from an EMBL/GenBank/DDBJ whole genome shotgun (WGS) entry which is preliminary data.</text>
</comment>
<feature type="region of interest" description="Disordered" evidence="1">
    <location>
        <begin position="167"/>
        <end position="189"/>
    </location>
</feature>
<keyword evidence="2" id="KW-0812">Transmembrane</keyword>
<name>A0A1F5P413_9BACT</name>
<gene>
    <name evidence="3" type="ORF">A2846_02335</name>
</gene>
<feature type="transmembrane region" description="Helical" evidence="2">
    <location>
        <begin position="6"/>
        <end position="25"/>
    </location>
</feature>
<evidence type="ECO:0000313" key="3">
    <source>
        <dbReference type="EMBL" id="OGE84555.1"/>
    </source>
</evidence>
<sequence>MNKNVLIGVIAVVLIAGGGGAWYYLGGGQGSVLMPDPKPVVSQGVASEAKGTLTFANSQYIVIGDPKFATGLYIRNSYDSKVDVALKPLIGKQVEVYGSLASQYSGDMLLLWLNGRKIMEESEAINPQSSGNSGGGQTFADMYKTLSQTQKDCLVKVLGNAKVQEWINNPSSSPTQEEGAKASACFSNP</sequence>
<feature type="compositionally biased region" description="Polar residues" evidence="1">
    <location>
        <begin position="167"/>
        <end position="176"/>
    </location>
</feature>
<organism evidence="3 4">
    <name type="scientific">Candidatus Doudnabacteria bacterium RIFCSPHIGHO2_01_FULL_49_9</name>
    <dbReference type="NCBI Taxonomy" id="1817827"/>
    <lineage>
        <taxon>Bacteria</taxon>
        <taxon>Candidatus Doudnaibacteriota</taxon>
    </lineage>
</organism>
<proteinExistence type="predicted"/>
<accession>A0A1F5P413</accession>
<protein>
    <submittedName>
        <fullName evidence="3">Uncharacterized protein</fullName>
    </submittedName>
</protein>
<evidence type="ECO:0000256" key="1">
    <source>
        <dbReference type="SAM" id="MobiDB-lite"/>
    </source>
</evidence>